<feature type="chain" id="PRO_5027921975" evidence="1">
    <location>
        <begin position="28"/>
        <end position="345"/>
    </location>
</feature>
<dbReference type="PANTHER" id="PTHR40572:SF1">
    <property type="entry name" value="PROTEIN BAX"/>
    <property type="match status" value="1"/>
</dbReference>
<reference evidence="3" key="1">
    <citation type="submission" date="2019-07" db="EMBL/GenBank/DDBJ databases">
        <authorList>
            <person name="Weber M."/>
            <person name="Kostadinov I."/>
            <person name="Kostadinov D I."/>
        </authorList>
    </citation>
    <scope>NUCLEOTIDE SEQUENCE</scope>
    <source>
        <strain evidence="3">Gfbio:sag-sample-m06:053724c1-46a9-4a36-b237-ea2bf867836b</strain>
    </source>
</reference>
<protein>
    <submittedName>
        <fullName evidence="3">Putative Uncharacterized FlgJ-related protein-like</fullName>
    </submittedName>
</protein>
<accession>A0A7D9H474</accession>
<dbReference type="InterPro" id="IPR053195">
    <property type="entry name" value="Bax-like"/>
</dbReference>
<dbReference type="InterPro" id="IPR002901">
    <property type="entry name" value="MGlyc_endo_b_GlcNAc-like_dom"/>
</dbReference>
<dbReference type="EMBL" id="LR633967">
    <property type="protein sequence ID" value="VUX55996.1"/>
    <property type="molecule type" value="Genomic_DNA"/>
</dbReference>
<name>A0A7D9H474_9GAMM</name>
<organism evidence="3">
    <name type="scientific">uncultured Woeseiaceae bacterium</name>
    <dbReference type="NCBI Taxonomy" id="1983305"/>
    <lineage>
        <taxon>Bacteria</taxon>
        <taxon>Pseudomonadati</taxon>
        <taxon>Pseudomonadota</taxon>
        <taxon>Gammaproteobacteria</taxon>
        <taxon>Woeseiales</taxon>
        <taxon>Woeseiaceae</taxon>
        <taxon>environmental samples</taxon>
    </lineage>
</organism>
<evidence type="ECO:0000313" key="3">
    <source>
        <dbReference type="EMBL" id="VUX55996.1"/>
    </source>
</evidence>
<keyword evidence="1" id="KW-0732">Signal</keyword>
<evidence type="ECO:0000259" key="2">
    <source>
        <dbReference type="Pfam" id="PF01832"/>
    </source>
</evidence>
<dbReference type="Pfam" id="PF01832">
    <property type="entry name" value="Glucosaminidase"/>
    <property type="match status" value="1"/>
</dbReference>
<dbReference type="Gene3D" id="1.10.530.10">
    <property type="match status" value="1"/>
</dbReference>
<sequence>MKCIIFRRRSACLLALLATMMATMANGQEVVVLGGVEQVEAWLKSENWWGEVNRDTQLTVPKAIITGINPQWRTASQKLPVQQKKELFYRFMLPLIVHANEMVMARREGLFRMQAALAAGEEQTDADMQALREAAVLLRITKKEEAAALTSSSNNLAAVLDEAVYKLDLIPAGLVLGQAAYESGYGTSRFAVEGNALFGQWTYGGKGLVPEQQRKNLGDHRIAAFDWPFDSVRGYFINLMSHPAYEDFRRLRAQLRADGKPLTSMELADGLTRYSERGQEYVDTLKGIMRVNRLTIADDAVFRDEPMRFIIGAENEAAAADLRKQVERLRASGELAQIVARMRLE</sequence>
<feature type="signal peptide" evidence="1">
    <location>
        <begin position="1"/>
        <end position="27"/>
    </location>
</feature>
<dbReference type="GO" id="GO:0004040">
    <property type="term" value="F:amidase activity"/>
    <property type="evidence" value="ECO:0007669"/>
    <property type="project" value="InterPro"/>
</dbReference>
<feature type="domain" description="Mannosyl-glycoprotein endo-beta-N-acetylglucosamidase-like" evidence="2">
    <location>
        <begin position="170"/>
        <end position="292"/>
    </location>
</feature>
<dbReference type="PANTHER" id="PTHR40572">
    <property type="entry name" value="PROTEIN BAX"/>
    <property type="match status" value="1"/>
</dbReference>
<gene>
    <name evidence="3" type="ORF">JTBM06_V1_210007</name>
</gene>
<proteinExistence type="predicted"/>
<evidence type="ECO:0000256" key="1">
    <source>
        <dbReference type="SAM" id="SignalP"/>
    </source>
</evidence>
<dbReference type="AlphaFoldDB" id="A0A7D9H474"/>